<reference evidence="2 3" key="1">
    <citation type="journal article" date="2021" name="Environ. Microbiol.">
        <title>Gene family expansions and transcriptome signatures uncover fungal adaptations to wood decay.</title>
        <authorList>
            <person name="Hage H."/>
            <person name="Miyauchi S."/>
            <person name="Viragh M."/>
            <person name="Drula E."/>
            <person name="Min B."/>
            <person name="Chaduli D."/>
            <person name="Navarro D."/>
            <person name="Favel A."/>
            <person name="Norest M."/>
            <person name="Lesage-Meessen L."/>
            <person name="Balint B."/>
            <person name="Merenyi Z."/>
            <person name="de Eugenio L."/>
            <person name="Morin E."/>
            <person name="Martinez A.T."/>
            <person name="Baldrian P."/>
            <person name="Stursova M."/>
            <person name="Martinez M.J."/>
            <person name="Novotny C."/>
            <person name="Magnuson J.K."/>
            <person name="Spatafora J.W."/>
            <person name="Maurice S."/>
            <person name="Pangilinan J."/>
            <person name="Andreopoulos W."/>
            <person name="LaButti K."/>
            <person name="Hundley H."/>
            <person name="Na H."/>
            <person name="Kuo A."/>
            <person name="Barry K."/>
            <person name="Lipzen A."/>
            <person name="Henrissat B."/>
            <person name="Riley R."/>
            <person name="Ahrendt S."/>
            <person name="Nagy L.G."/>
            <person name="Grigoriev I.V."/>
            <person name="Martin F."/>
            <person name="Rosso M.N."/>
        </authorList>
    </citation>
    <scope>NUCLEOTIDE SEQUENCE [LARGE SCALE GENOMIC DNA]</scope>
    <source>
        <strain evidence="2 3">CIRM-BRFM 1785</strain>
    </source>
</reference>
<keyword evidence="3" id="KW-1185">Reference proteome</keyword>
<organism evidence="2 3">
    <name type="scientific">Rhodofomes roseus</name>
    <dbReference type="NCBI Taxonomy" id="34475"/>
    <lineage>
        <taxon>Eukaryota</taxon>
        <taxon>Fungi</taxon>
        <taxon>Dikarya</taxon>
        <taxon>Basidiomycota</taxon>
        <taxon>Agaricomycotina</taxon>
        <taxon>Agaricomycetes</taxon>
        <taxon>Polyporales</taxon>
        <taxon>Rhodofomes</taxon>
    </lineage>
</organism>
<feature type="compositionally biased region" description="Low complexity" evidence="1">
    <location>
        <begin position="1"/>
        <end position="37"/>
    </location>
</feature>
<feature type="region of interest" description="Disordered" evidence="1">
    <location>
        <begin position="1"/>
        <end position="265"/>
    </location>
</feature>
<feature type="compositionally biased region" description="Polar residues" evidence="1">
    <location>
        <begin position="114"/>
        <end position="142"/>
    </location>
</feature>
<dbReference type="Proteomes" id="UP000814176">
    <property type="component" value="Unassembled WGS sequence"/>
</dbReference>
<name>A0ABQ8KAT1_9APHY</name>
<feature type="compositionally biased region" description="Polar residues" evidence="1">
    <location>
        <begin position="50"/>
        <end position="84"/>
    </location>
</feature>
<dbReference type="GeneID" id="72008384"/>
<evidence type="ECO:0000313" key="2">
    <source>
        <dbReference type="EMBL" id="KAH9834575.1"/>
    </source>
</evidence>
<sequence length="265" mass="27611">MSPNVTKRTTLPSRPTSPSKTKGPSRPTTPPTTKGPTQPNLPPSVPNAYGQGTITPSNGNPWNSGRRSPGQPGSPTFAEVTTNKKSTRLQDITDALASVNEPSVTPEAADTPILTETPSLQGQLTTQPATENPATQSPVNKPQTKKNKRATRTTVTLIGLGLPSRPITPGRGTSPSADETLRTTSNQRKRRRTTGQTDDSGESSHPQPTLRAQDSPNPSPEGETSPADDLQLTPVRVRGPGTLDSGAGLPVNSTLGGRGATGKVS</sequence>
<feature type="compositionally biased region" description="Polar residues" evidence="1">
    <location>
        <begin position="171"/>
        <end position="186"/>
    </location>
</feature>
<evidence type="ECO:0000313" key="3">
    <source>
        <dbReference type="Proteomes" id="UP000814176"/>
    </source>
</evidence>
<gene>
    <name evidence="2" type="ORF">C8Q71DRAFT_859551</name>
</gene>
<feature type="compositionally biased region" description="Gly residues" evidence="1">
    <location>
        <begin position="256"/>
        <end position="265"/>
    </location>
</feature>
<proteinExistence type="predicted"/>
<feature type="compositionally biased region" description="Polar residues" evidence="1">
    <location>
        <begin position="194"/>
        <end position="216"/>
    </location>
</feature>
<evidence type="ECO:0000256" key="1">
    <source>
        <dbReference type="SAM" id="MobiDB-lite"/>
    </source>
</evidence>
<accession>A0ABQ8KAT1</accession>
<dbReference type="EMBL" id="JADCUA010000015">
    <property type="protein sequence ID" value="KAH9834575.1"/>
    <property type="molecule type" value="Genomic_DNA"/>
</dbReference>
<comment type="caution">
    <text evidence="2">The sequence shown here is derived from an EMBL/GenBank/DDBJ whole genome shotgun (WGS) entry which is preliminary data.</text>
</comment>
<protein>
    <submittedName>
        <fullName evidence="2">Uncharacterized protein</fullName>
    </submittedName>
</protein>
<dbReference type="RefSeq" id="XP_047777106.1">
    <property type="nucleotide sequence ID" value="XM_047927652.1"/>
</dbReference>